<protein>
    <recommendedName>
        <fullName evidence="4">Thioredoxin-like fold domain-containing protein</fullName>
    </recommendedName>
</protein>
<evidence type="ECO:0008006" key="4">
    <source>
        <dbReference type="Google" id="ProtNLM"/>
    </source>
</evidence>
<reference evidence="2" key="1">
    <citation type="submission" date="2022-12" db="EMBL/GenBank/DDBJ databases">
        <authorList>
            <person name="Petersen C."/>
        </authorList>
    </citation>
    <scope>NUCLEOTIDE SEQUENCE</scope>
    <source>
        <strain evidence="2">IBT 29677</strain>
    </source>
</reference>
<dbReference type="PANTHER" id="PTHR33875:SF2">
    <property type="entry name" value="ACR183CP"/>
    <property type="match status" value="1"/>
</dbReference>
<evidence type="ECO:0000313" key="3">
    <source>
        <dbReference type="Proteomes" id="UP001147747"/>
    </source>
</evidence>
<organism evidence="2 3">
    <name type="scientific">Penicillium cosmopolitanum</name>
    <dbReference type="NCBI Taxonomy" id="1131564"/>
    <lineage>
        <taxon>Eukaryota</taxon>
        <taxon>Fungi</taxon>
        <taxon>Dikarya</taxon>
        <taxon>Ascomycota</taxon>
        <taxon>Pezizomycotina</taxon>
        <taxon>Eurotiomycetes</taxon>
        <taxon>Eurotiomycetidae</taxon>
        <taxon>Eurotiales</taxon>
        <taxon>Aspergillaceae</taxon>
        <taxon>Penicillium</taxon>
    </lineage>
</organism>
<proteinExistence type="predicted"/>
<dbReference type="RefSeq" id="XP_056488032.1">
    <property type="nucleotide sequence ID" value="XM_056632481.1"/>
</dbReference>
<dbReference type="Gene3D" id="3.40.30.10">
    <property type="entry name" value="Glutaredoxin"/>
    <property type="match status" value="1"/>
</dbReference>
<evidence type="ECO:0000256" key="1">
    <source>
        <dbReference type="SAM" id="MobiDB-lite"/>
    </source>
</evidence>
<name>A0A9W9VZS7_9EURO</name>
<dbReference type="SUPFAM" id="SSF52833">
    <property type="entry name" value="Thioredoxin-like"/>
    <property type="match status" value="1"/>
</dbReference>
<feature type="compositionally biased region" description="Polar residues" evidence="1">
    <location>
        <begin position="267"/>
        <end position="276"/>
    </location>
</feature>
<comment type="caution">
    <text evidence="2">The sequence shown here is derived from an EMBL/GenBank/DDBJ whole genome shotgun (WGS) entry which is preliminary data.</text>
</comment>
<accession>A0A9W9VZS7</accession>
<dbReference type="PANTHER" id="PTHR33875">
    <property type="entry name" value="OS09G0542200 PROTEIN"/>
    <property type="match status" value="1"/>
</dbReference>
<keyword evidence="3" id="KW-1185">Reference proteome</keyword>
<dbReference type="GeneID" id="81371461"/>
<feature type="region of interest" description="Disordered" evidence="1">
    <location>
        <begin position="267"/>
        <end position="299"/>
    </location>
</feature>
<gene>
    <name evidence="2" type="ORF">N7509_007844</name>
</gene>
<sequence length="582" mass="66639">MLWLRQILRSKARPSRFYTGPQTITAPTPVRHVRFRRRWLRSFIGKCLLYGVTFHAWTLMVRVYTNDNWDEDPDERLERSKKLRVLKEKELLESKRQDKEIAEEEVEEDEPVFIPLTWYLEEQEGEFYTASDPEWQVYSKISKDREKLQKLRDELAAIILQSASEQISPFLGSPLSLTGLWLVPQFPSRPPPEYVRAGMELTDDGISWATKPMNPEIGDRLSIFMRPTHVALAIWDAYYVLYRRQMDRLMNPDGQPNDVQLLNGRFTLSSQPNPMTTREKSQLQPPISDRSTENIPSNAEPELHPSFFISTLQRLPLPDLGPGSDLHLASIAFKLRLHDHETQFLRTPIHDRLTTIPFTTSSTIITTITITITITMSVPPNFAGIKLSGGKKEETQHTLELYLDYVCPFSAKMFNTFYSLSPEITQRYNPRLQVIFRQHIQPWHPSSTLTHEAGAAVLRLAPEKFWAFSAALFKVQGEFFDVSVVNETRNQTYERLARVAGSVGVDEGKVLDLLKIPDTPGPDGALNMGNQVTNDIKWIVKTGRVIGVHVSPTVFFNGVEERGISSGFSTAQWEEWLAKNVV</sequence>
<evidence type="ECO:0000313" key="2">
    <source>
        <dbReference type="EMBL" id="KAJ5392354.1"/>
    </source>
</evidence>
<reference evidence="2" key="2">
    <citation type="journal article" date="2023" name="IMA Fungus">
        <title>Comparative genomic study of the Penicillium genus elucidates a diverse pangenome and 15 lateral gene transfer events.</title>
        <authorList>
            <person name="Petersen C."/>
            <person name="Sorensen T."/>
            <person name="Nielsen M.R."/>
            <person name="Sondergaard T.E."/>
            <person name="Sorensen J.L."/>
            <person name="Fitzpatrick D.A."/>
            <person name="Frisvad J.C."/>
            <person name="Nielsen K.L."/>
        </authorList>
    </citation>
    <scope>NUCLEOTIDE SEQUENCE</scope>
    <source>
        <strain evidence="2">IBT 29677</strain>
    </source>
</reference>
<dbReference type="OrthoDB" id="37297at2759"/>
<dbReference type="InterPro" id="IPR036249">
    <property type="entry name" value="Thioredoxin-like_sf"/>
</dbReference>
<dbReference type="EMBL" id="JAPZBU010000008">
    <property type="protein sequence ID" value="KAJ5392354.1"/>
    <property type="molecule type" value="Genomic_DNA"/>
</dbReference>
<dbReference type="AlphaFoldDB" id="A0A9W9VZS7"/>
<dbReference type="Proteomes" id="UP001147747">
    <property type="component" value="Unassembled WGS sequence"/>
</dbReference>